<keyword evidence="3" id="KW-0175">Coiled coil</keyword>
<dbReference type="STRING" id="1097556.R4XDU7"/>
<dbReference type="GO" id="GO:0006457">
    <property type="term" value="P:protein folding"/>
    <property type="evidence" value="ECO:0007669"/>
    <property type="project" value="InterPro"/>
</dbReference>
<organism evidence="4 5">
    <name type="scientific">Taphrina deformans (strain PYCC 5710 / ATCC 11124 / CBS 356.35 / IMI 108563 / JCM 9778 / NBRC 8474)</name>
    <name type="common">Peach leaf curl fungus</name>
    <name type="synonym">Lalaria deformans</name>
    <dbReference type="NCBI Taxonomy" id="1097556"/>
    <lineage>
        <taxon>Eukaryota</taxon>
        <taxon>Fungi</taxon>
        <taxon>Dikarya</taxon>
        <taxon>Ascomycota</taxon>
        <taxon>Taphrinomycotina</taxon>
        <taxon>Taphrinomycetes</taxon>
        <taxon>Taphrinales</taxon>
        <taxon>Taphrinaceae</taxon>
        <taxon>Taphrina</taxon>
    </lineage>
</organism>
<keyword evidence="2" id="KW-0143">Chaperone</keyword>
<dbReference type="InterPro" id="IPR002777">
    <property type="entry name" value="PFD_beta-like"/>
</dbReference>
<dbReference type="OrthoDB" id="29646at2759"/>
<evidence type="ECO:0000256" key="1">
    <source>
        <dbReference type="ARBA" id="ARBA00008045"/>
    </source>
</evidence>
<comment type="caution">
    <text evidence="4">The sequence shown here is derived from an EMBL/GenBank/DDBJ whole genome shotgun (WGS) entry which is preliminary data.</text>
</comment>
<dbReference type="FunFam" id="1.10.287.370:FF:000002">
    <property type="entry name" value="Prefoldin subunit 2"/>
    <property type="match status" value="1"/>
</dbReference>
<sequence length="110" mass="12558">MASQADLQQQYNNYKSSLQQLAAKIGDLETESDEHKLVIESLARLPAERKCFRMVGGVLTERTVGDVKPLLITNQDGLKSVMEQLLNSYKDTEEKFVKFQKDNKIKVVRQ</sequence>
<dbReference type="GO" id="GO:0051082">
    <property type="term" value="F:unfolded protein binding"/>
    <property type="evidence" value="ECO:0007669"/>
    <property type="project" value="InterPro"/>
</dbReference>
<protein>
    <submittedName>
        <fullName evidence="4">Probable prefoldin subunit 2</fullName>
    </submittedName>
</protein>
<dbReference type="Gene3D" id="1.10.287.370">
    <property type="match status" value="1"/>
</dbReference>
<dbReference type="VEuPathDB" id="FungiDB:TAPDE_001344"/>
<gene>
    <name evidence="4" type="ORF">TAPDE_001344</name>
</gene>
<dbReference type="InterPro" id="IPR027235">
    <property type="entry name" value="PFD2"/>
</dbReference>
<reference evidence="4 5" key="1">
    <citation type="journal article" date="2013" name="MBio">
        <title>Genome sequencing of the plant pathogen Taphrina deformans, the causal agent of peach leaf curl.</title>
        <authorList>
            <person name="Cisse O.H."/>
            <person name="Almeida J.M.G.C.F."/>
            <person name="Fonseca A."/>
            <person name="Kumar A.A."/>
            <person name="Salojaervi J."/>
            <person name="Overmyer K."/>
            <person name="Hauser P.M."/>
            <person name="Pagni M."/>
        </authorList>
    </citation>
    <scope>NUCLEOTIDE SEQUENCE [LARGE SCALE GENOMIC DNA]</scope>
    <source>
        <strain evidence="5">PYCC 5710 / ATCC 11124 / CBS 356.35 / IMI 108563 / JCM 9778 / NBRC 8474</strain>
    </source>
</reference>
<dbReference type="eggNOG" id="KOG4098">
    <property type="taxonomic scope" value="Eukaryota"/>
</dbReference>
<dbReference type="Pfam" id="PF01920">
    <property type="entry name" value="Prefoldin_2"/>
    <property type="match status" value="1"/>
</dbReference>
<comment type="similarity">
    <text evidence="1">Belongs to the prefoldin subunit beta family.</text>
</comment>
<dbReference type="AlphaFoldDB" id="R4XDU7"/>
<dbReference type="Proteomes" id="UP000013776">
    <property type="component" value="Unassembled WGS sequence"/>
</dbReference>
<proteinExistence type="inferred from homology"/>
<accession>R4XDU7</accession>
<dbReference type="InterPro" id="IPR009053">
    <property type="entry name" value="Prefoldin"/>
</dbReference>
<dbReference type="SUPFAM" id="SSF46579">
    <property type="entry name" value="Prefoldin"/>
    <property type="match status" value="1"/>
</dbReference>
<dbReference type="GO" id="GO:0016272">
    <property type="term" value="C:prefoldin complex"/>
    <property type="evidence" value="ECO:0007669"/>
    <property type="project" value="InterPro"/>
</dbReference>
<feature type="coiled-coil region" evidence="3">
    <location>
        <begin position="4"/>
        <end position="31"/>
    </location>
</feature>
<evidence type="ECO:0000313" key="4">
    <source>
        <dbReference type="EMBL" id="CCG81509.1"/>
    </source>
</evidence>
<evidence type="ECO:0000256" key="3">
    <source>
        <dbReference type="SAM" id="Coils"/>
    </source>
</evidence>
<keyword evidence="5" id="KW-1185">Reference proteome</keyword>
<evidence type="ECO:0000313" key="5">
    <source>
        <dbReference type="Proteomes" id="UP000013776"/>
    </source>
</evidence>
<dbReference type="CDD" id="cd23163">
    <property type="entry name" value="Prefoldin_2"/>
    <property type="match status" value="1"/>
</dbReference>
<dbReference type="PANTHER" id="PTHR13303">
    <property type="entry name" value="PREFOLDIN SUBUNIT 2"/>
    <property type="match status" value="1"/>
</dbReference>
<name>R4XDU7_TAPDE</name>
<evidence type="ECO:0000256" key="2">
    <source>
        <dbReference type="ARBA" id="ARBA00023186"/>
    </source>
</evidence>
<dbReference type="EMBL" id="CAHR02000042">
    <property type="protein sequence ID" value="CCG81509.1"/>
    <property type="molecule type" value="Genomic_DNA"/>
</dbReference>